<dbReference type="Gene3D" id="3.40.50.2000">
    <property type="entry name" value="Glycogen Phosphorylase B"/>
    <property type="match status" value="2"/>
</dbReference>
<accession>A0A645JB47</accession>
<gene>
    <name evidence="2" type="ORF">SDC9_208574</name>
</gene>
<name>A0A645JB47_9ZZZZ</name>
<dbReference type="AlphaFoldDB" id="A0A645JB47"/>
<dbReference type="SUPFAM" id="SSF53756">
    <property type="entry name" value="UDP-Glycosyltransferase/glycogen phosphorylase"/>
    <property type="match status" value="1"/>
</dbReference>
<evidence type="ECO:0000259" key="1">
    <source>
        <dbReference type="Pfam" id="PF04101"/>
    </source>
</evidence>
<sequence length="104" mass="11474">MPHCDWTLCHGGQNTIIQSLQNGVPLLIFPGPIFERRFNARKVQENGAGFMGELPDFNAEWLKEKMSAQNDCAAHAKALGTQISTFGGADAAIQAMEKWTKKKI</sequence>
<reference evidence="2" key="1">
    <citation type="submission" date="2019-08" db="EMBL/GenBank/DDBJ databases">
        <authorList>
            <person name="Kucharzyk K."/>
            <person name="Murdoch R.W."/>
            <person name="Higgins S."/>
            <person name="Loffler F."/>
        </authorList>
    </citation>
    <scope>NUCLEOTIDE SEQUENCE</scope>
</reference>
<dbReference type="GO" id="GO:0016758">
    <property type="term" value="F:hexosyltransferase activity"/>
    <property type="evidence" value="ECO:0007669"/>
    <property type="project" value="InterPro"/>
</dbReference>
<proteinExistence type="predicted"/>
<feature type="domain" description="Glycosyl transferase family 28 C-terminal" evidence="1">
    <location>
        <begin position="7"/>
        <end position="73"/>
    </location>
</feature>
<protein>
    <recommendedName>
        <fullName evidence="1">Glycosyl transferase family 28 C-terminal domain-containing protein</fullName>
    </recommendedName>
</protein>
<organism evidence="2">
    <name type="scientific">bioreactor metagenome</name>
    <dbReference type="NCBI Taxonomy" id="1076179"/>
    <lineage>
        <taxon>unclassified sequences</taxon>
        <taxon>metagenomes</taxon>
        <taxon>ecological metagenomes</taxon>
    </lineage>
</organism>
<dbReference type="EMBL" id="VSSQ01136600">
    <property type="protein sequence ID" value="MPN60841.1"/>
    <property type="molecule type" value="Genomic_DNA"/>
</dbReference>
<evidence type="ECO:0000313" key="2">
    <source>
        <dbReference type="EMBL" id="MPN60841.1"/>
    </source>
</evidence>
<dbReference type="Pfam" id="PF04101">
    <property type="entry name" value="Glyco_tran_28_C"/>
    <property type="match status" value="1"/>
</dbReference>
<comment type="caution">
    <text evidence="2">The sequence shown here is derived from an EMBL/GenBank/DDBJ whole genome shotgun (WGS) entry which is preliminary data.</text>
</comment>
<dbReference type="InterPro" id="IPR007235">
    <property type="entry name" value="Glyco_trans_28_C"/>
</dbReference>